<comment type="caution">
    <text evidence="3">The sequence shown here is derived from an EMBL/GenBank/DDBJ whole genome shotgun (WGS) entry which is preliminary data.</text>
</comment>
<gene>
    <name evidence="3" type="ORF">GO621_05335</name>
</gene>
<dbReference type="AlphaFoldDB" id="A0A7K1SUP7"/>
<keyword evidence="2" id="KW-1133">Transmembrane helix</keyword>
<sequence>MVEAKGKLVISNWQKKWKNSNILSLALLALAAAIFLNALFHLVFATSFWWLLPLFLLFGTVFFYFDSSWKIGIADVARFLNTSFPELEESTELALKPTGSLNLLERLQRQKVESILPQLPQPKEFYKRLKVGAIVFAGALAISFLLTKLPFSLQNKHFNPVKEAFDATGKPAKPEAILPEIDHFNLKITPPAYTGKSAREQEKFTISAEDGAMVNWEITTNKAVKQVSFVFNDKEKLPLKAANAEHTLWKTAKAIRAPGFYQVDLDGKMSELYQIEVIKDSPPVIRIQSPNPNSVIDYGEPQKTLLKTALTDDYGISDAYIYATIASGTGEAVKFKEQKIAFAAAFNGHQTQYQLQKLLDLKQLGMQPGDELYFYIKAKDNHNQETRSEVYIVSIADTAKLMQLEGMINSLDLKPELFRSERQIIIETEQLLKDKDTIKVEEFKKRSNNLGFDQKLLRLRYGKFLGEENESGGDPEEGNTLSDPKDFSNATKILDAYTDKHDNAEDATFIDPQTKNQLKATLNEMWSAELRLRTYKPHEALPFAYKALRLLKDLQQKSRAYVAKTSAKIAPLKPAEKRLTGDLTKIIDPVNQQDFKKQTDPYLPLRQSAALLNQLKNGAGLGASSLQILHQSNVQISSKAVSQPSVYLPAVTAFRKILANASQPKNISQEDIWTVEKAIQKMLPPVAKLPAPAQINPDQGLSNTYFQSLTRTIR</sequence>
<organism evidence="3 4">
    <name type="scientific">Mucilaginibacter arboris</name>
    <dbReference type="NCBI Taxonomy" id="2682090"/>
    <lineage>
        <taxon>Bacteria</taxon>
        <taxon>Pseudomonadati</taxon>
        <taxon>Bacteroidota</taxon>
        <taxon>Sphingobacteriia</taxon>
        <taxon>Sphingobacteriales</taxon>
        <taxon>Sphingobacteriaceae</taxon>
        <taxon>Mucilaginibacter</taxon>
    </lineage>
</organism>
<feature type="region of interest" description="Disordered" evidence="1">
    <location>
        <begin position="467"/>
        <end position="486"/>
    </location>
</feature>
<feature type="transmembrane region" description="Helical" evidence="2">
    <location>
        <begin position="21"/>
        <end position="42"/>
    </location>
</feature>
<feature type="transmembrane region" description="Helical" evidence="2">
    <location>
        <begin position="48"/>
        <end position="65"/>
    </location>
</feature>
<accession>A0A7K1SUP7</accession>
<reference evidence="3 4" key="1">
    <citation type="submission" date="2019-12" db="EMBL/GenBank/DDBJ databases">
        <title>Mucilaginibacter sp. HMF7410 genome sequencing and assembly.</title>
        <authorList>
            <person name="Kang H."/>
            <person name="Cha I."/>
            <person name="Kim H."/>
            <person name="Joh K."/>
        </authorList>
    </citation>
    <scope>NUCLEOTIDE SEQUENCE [LARGE SCALE GENOMIC DNA]</scope>
    <source>
        <strain evidence="3 4">HMF7410</strain>
    </source>
</reference>
<dbReference type="EMBL" id="WPIK01000004">
    <property type="protein sequence ID" value="MVN20958.1"/>
    <property type="molecule type" value="Genomic_DNA"/>
</dbReference>
<evidence type="ECO:0000256" key="1">
    <source>
        <dbReference type="SAM" id="MobiDB-lite"/>
    </source>
</evidence>
<dbReference type="RefSeq" id="WP_157564905.1">
    <property type="nucleotide sequence ID" value="NZ_WPIK01000004.1"/>
</dbReference>
<feature type="transmembrane region" description="Helical" evidence="2">
    <location>
        <begin position="131"/>
        <end position="151"/>
    </location>
</feature>
<name>A0A7K1SUP7_9SPHI</name>
<evidence type="ECO:0000313" key="4">
    <source>
        <dbReference type="Proteomes" id="UP000462014"/>
    </source>
</evidence>
<protein>
    <submittedName>
        <fullName evidence="3">DUF4175 family protein</fullName>
    </submittedName>
</protein>
<evidence type="ECO:0000313" key="3">
    <source>
        <dbReference type="EMBL" id="MVN20958.1"/>
    </source>
</evidence>
<keyword evidence="2" id="KW-0812">Transmembrane</keyword>
<feature type="compositionally biased region" description="Acidic residues" evidence="1">
    <location>
        <begin position="467"/>
        <end position="477"/>
    </location>
</feature>
<proteinExistence type="predicted"/>
<evidence type="ECO:0000256" key="2">
    <source>
        <dbReference type="SAM" id="Phobius"/>
    </source>
</evidence>
<keyword evidence="4" id="KW-1185">Reference proteome</keyword>
<keyword evidence="2" id="KW-0472">Membrane</keyword>
<dbReference type="Proteomes" id="UP000462014">
    <property type="component" value="Unassembled WGS sequence"/>
</dbReference>